<protein>
    <submittedName>
        <fullName evidence="2">Uncharacterized protein</fullName>
    </submittedName>
</protein>
<evidence type="ECO:0000313" key="3">
    <source>
        <dbReference type="Proteomes" id="UP001152320"/>
    </source>
</evidence>
<organism evidence="2 3">
    <name type="scientific">Holothuria leucospilota</name>
    <name type="common">Black long sea cucumber</name>
    <name type="synonym">Mertensiothuria leucospilota</name>
    <dbReference type="NCBI Taxonomy" id="206669"/>
    <lineage>
        <taxon>Eukaryota</taxon>
        <taxon>Metazoa</taxon>
        <taxon>Echinodermata</taxon>
        <taxon>Eleutherozoa</taxon>
        <taxon>Echinozoa</taxon>
        <taxon>Holothuroidea</taxon>
        <taxon>Aspidochirotacea</taxon>
        <taxon>Aspidochirotida</taxon>
        <taxon>Holothuriidae</taxon>
        <taxon>Holothuria</taxon>
    </lineage>
</organism>
<dbReference type="EMBL" id="JAIZAY010000289">
    <property type="protein sequence ID" value="KAJ8018560.1"/>
    <property type="molecule type" value="Genomic_DNA"/>
</dbReference>
<sequence>MQTGAHRANVLGFRKINCCREVLIPKFFCIRFSLRSAVNGAMAQNKDPQPKGQMAKLGNNSRSPDGDRCVYPFLVNYCIKNTGRLSPLSMHNQHGTGSAGSLSDFLPLSTLKLISIDVV</sequence>
<accession>A0A9Q1B9R3</accession>
<dbReference type="Proteomes" id="UP001152320">
    <property type="component" value="Unassembled WGS sequence"/>
</dbReference>
<proteinExistence type="predicted"/>
<evidence type="ECO:0000313" key="2">
    <source>
        <dbReference type="EMBL" id="KAJ8018560.1"/>
    </source>
</evidence>
<dbReference type="AlphaFoldDB" id="A0A9Q1B9R3"/>
<evidence type="ECO:0000256" key="1">
    <source>
        <dbReference type="SAM" id="MobiDB-lite"/>
    </source>
</evidence>
<reference evidence="2" key="1">
    <citation type="submission" date="2021-10" db="EMBL/GenBank/DDBJ databases">
        <title>Tropical sea cucumber genome reveals ecological adaptation and Cuvierian tubules defense mechanism.</title>
        <authorList>
            <person name="Chen T."/>
        </authorList>
    </citation>
    <scope>NUCLEOTIDE SEQUENCE</scope>
    <source>
        <strain evidence="2">Nanhai2018</strain>
        <tissue evidence="2">Muscle</tissue>
    </source>
</reference>
<gene>
    <name evidence="2" type="ORF">HOLleu_43383</name>
</gene>
<name>A0A9Q1B9R3_HOLLE</name>
<keyword evidence="3" id="KW-1185">Reference proteome</keyword>
<feature type="region of interest" description="Disordered" evidence="1">
    <location>
        <begin position="42"/>
        <end position="64"/>
    </location>
</feature>
<comment type="caution">
    <text evidence="2">The sequence shown here is derived from an EMBL/GenBank/DDBJ whole genome shotgun (WGS) entry which is preliminary data.</text>
</comment>